<dbReference type="Proteomes" id="UP000292702">
    <property type="component" value="Unassembled WGS sequence"/>
</dbReference>
<organism evidence="3 4">
    <name type="scientific">Steccherinum ochraceum</name>
    <dbReference type="NCBI Taxonomy" id="92696"/>
    <lineage>
        <taxon>Eukaryota</taxon>
        <taxon>Fungi</taxon>
        <taxon>Dikarya</taxon>
        <taxon>Basidiomycota</taxon>
        <taxon>Agaricomycotina</taxon>
        <taxon>Agaricomycetes</taxon>
        <taxon>Polyporales</taxon>
        <taxon>Steccherinaceae</taxon>
        <taxon>Steccherinum</taxon>
    </lineage>
</organism>
<gene>
    <name evidence="3" type="ORF">EIP91_008114</name>
</gene>
<feature type="compositionally biased region" description="Low complexity" evidence="1">
    <location>
        <begin position="161"/>
        <end position="234"/>
    </location>
</feature>
<dbReference type="STRING" id="92696.A0A4R0R5P1"/>
<keyword evidence="4" id="KW-1185">Reference proteome</keyword>
<protein>
    <recommendedName>
        <fullName evidence="5">Mid2 domain-containing protein</fullName>
    </recommendedName>
</protein>
<accession>A0A4R0R5P1</accession>
<evidence type="ECO:0000256" key="1">
    <source>
        <dbReference type="SAM" id="MobiDB-lite"/>
    </source>
</evidence>
<evidence type="ECO:0000256" key="2">
    <source>
        <dbReference type="SAM" id="Phobius"/>
    </source>
</evidence>
<keyword evidence="2" id="KW-0472">Membrane</keyword>
<feature type="transmembrane region" description="Helical" evidence="2">
    <location>
        <begin position="261"/>
        <end position="285"/>
    </location>
</feature>
<feature type="region of interest" description="Disordered" evidence="1">
    <location>
        <begin position="331"/>
        <end position="454"/>
    </location>
</feature>
<proteinExistence type="predicted"/>
<evidence type="ECO:0008006" key="5">
    <source>
        <dbReference type="Google" id="ProtNLM"/>
    </source>
</evidence>
<feature type="compositionally biased region" description="Pro residues" evidence="1">
    <location>
        <begin position="134"/>
        <end position="160"/>
    </location>
</feature>
<comment type="caution">
    <text evidence="3">The sequence shown here is derived from an EMBL/GenBank/DDBJ whole genome shotgun (WGS) entry which is preliminary data.</text>
</comment>
<dbReference type="AlphaFoldDB" id="A0A4R0R5P1"/>
<dbReference type="EMBL" id="RWJN01000441">
    <property type="protein sequence ID" value="TCD61666.1"/>
    <property type="molecule type" value="Genomic_DNA"/>
</dbReference>
<sequence length="454" mass="46790">MSIWLDDQDSRVTYTGTWTHVFNAQDVSLSYAKANGSTFEFSFGPHDGDDPADRTLPSSVQIILCIVLEQSTPVFVIDNAPAVWRALNSTCPFQSSILDGTTSHSLKTTVTEQPAGHTFIFDHAAIVAASPQLSDPPPNPPSQPPSPPRAPNTPSNPPDTPSNLSPNTPSGSTPSAAPLGSSPSPSSPAASLGDAALSTLLSATPPSSASSASVPLSQPTSASGSSNSTSIAESVPSKTLSTAGDSTVVPIAPQTRSSSHIGAIAGACVGGVILVLGCVALLVWWRRRNRKPTGALEDLEPKVSEAADQSTSERAVHARVLALGQILPFDLTDQPESPRLDRKPGPSSSTAPPPNEDGGSELDSQVSLLRSGASDAHTVSTTDAIPGDVEPPAPAALSLEEKIAQASRPAPLHLARQPEEQAGSGTMQNPVDALIDPHPTQSSAWTLAPPAYSK</sequence>
<reference evidence="3 4" key="1">
    <citation type="submission" date="2018-11" db="EMBL/GenBank/DDBJ databases">
        <title>Genome assembly of Steccherinum ochraceum LE-BIN_3174, the white-rot fungus of the Steccherinaceae family (The Residual Polyporoid clade, Polyporales, Basidiomycota).</title>
        <authorList>
            <person name="Fedorova T.V."/>
            <person name="Glazunova O.A."/>
            <person name="Landesman E.O."/>
            <person name="Moiseenko K.V."/>
            <person name="Psurtseva N.V."/>
            <person name="Savinova O.S."/>
            <person name="Shakhova N.V."/>
            <person name="Tyazhelova T.V."/>
            <person name="Vasina D.V."/>
        </authorList>
    </citation>
    <scope>NUCLEOTIDE SEQUENCE [LARGE SCALE GENOMIC DNA]</scope>
    <source>
        <strain evidence="3 4">LE-BIN_3174</strain>
    </source>
</reference>
<name>A0A4R0R5P1_9APHY</name>
<evidence type="ECO:0000313" key="3">
    <source>
        <dbReference type="EMBL" id="TCD61666.1"/>
    </source>
</evidence>
<keyword evidence="2" id="KW-0812">Transmembrane</keyword>
<keyword evidence="2" id="KW-1133">Transmembrane helix</keyword>
<evidence type="ECO:0000313" key="4">
    <source>
        <dbReference type="Proteomes" id="UP000292702"/>
    </source>
</evidence>
<feature type="region of interest" description="Disordered" evidence="1">
    <location>
        <begin position="130"/>
        <end position="245"/>
    </location>
</feature>
<feature type="compositionally biased region" description="Polar residues" evidence="1">
    <location>
        <begin position="236"/>
        <end position="245"/>
    </location>
</feature>